<evidence type="ECO:0000256" key="7">
    <source>
        <dbReference type="ARBA" id="ARBA00023235"/>
    </source>
</evidence>
<dbReference type="InterPro" id="IPR048261">
    <property type="entry name" value="SlpA/SlyD-like_ins_sf"/>
</dbReference>
<dbReference type="Proteomes" id="UP000576209">
    <property type="component" value="Unassembled WGS sequence"/>
</dbReference>
<feature type="domain" description="PPIase FKBP-type" evidence="11">
    <location>
        <begin position="4"/>
        <end position="96"/>
    </location>
</feature>
<dbReference type="RefSeq" id="WP_183496266.1">
    <property type="nucleotide sequence ID" value="NZ_JACIFF010000006.1"/>
</dbReference>
<evidence type="ECO:0000256" key="3">
    <source>
        <dbReference type="ARBA" id="ARBA00006577"/>
    </source>
</evidence>
<accession>A0A840E7Y3</accession>
<evidence type="ECO:0000256" key="5">
    <source>
        <dbReference type="ARBA" id="ARBA00023110"/>
    </source>
</evidence>
<comment type="catalytic activity">
    <reaction evidence="1 9 10">
        <text>[protein]-peptidylproline (omega=180) = [protein]-peptidylproline (omega=0)</text>
        <dbReference type="Rhea" id="RHEA:16237"/>
        <dbReference type="Rhea" id="RHEA-COMP:10747"/>
        <dbReference type="Rhea" id="RHEA-COMP:10748"/>
        <dbReference type="ChEBI" id="CHEBI:83833"/>
        <dbReference type="ChEBI" id="CHEBI:83834"/>
        <dbReference type="EC" id="5.2.1.8"/>
    </reaction>
</comment>
<evidence type="ECO:0000256" key="4">
    <source>
        <dbReference type="ARBA" id="ARBA00022490"/>
    </source>
</evidence>
<dbReference type="EMBL" id="JACIFF010000006">
    <property type="protein sequence ID" value="MBB4080033.1"/>
    <property type="molecule type" value="Genomic_DNA"/>
</dbReference>
<evidence type="ECO:0000313" key="12">
    <source>
        <dbReference type="EMBL" id="MBB4080033.1"/>
    </source>
</evidence>
<keyword evidence="5 9" id="KW-0697">Rotamase</keyword>
<keyword evidence="6" id="KW-0143">Chaperone</keyword>
<dbReference type="PANTHER" id="PTHR47861">
    <property type="entry name" value="FKBP-TYPE PEPTIDYL-PROLYL CIS-TRANS ISOMERASE SLYD"/>
    <property type="match status" value="1"/>
</dbReference>
<protein>
    <recommendedName>
        <fullName evidence="10">Peptidyl-prolyl cis-trans isomerase</fullName>
        <ecNumber evidence="10">5.2.1.8</ecNumber>
    </recommendedName>
</protein>
<dbReference type="AlphaFoldDB" id="A0A840E7Y3"/>
<gene>
    <name evidence="12" type="ORF">GGR28_002660</name>
</gene>
<keyword evidence="4" id="KW-0963">Cytoplasm</keyword>
<dbReference type="GO" id="GO:0005737">
    <property type="term" value="C:cytoplasm"/>
    <property type="evidence" value="ECO:0007669"/>
    <property type="project" value="UniProtKB-SubCell"/>
</dbReference>
<dbReference type="Pfam" id="PF00254">
    <property type="entry name" value="FKBP_C"/>
    <property type="match status" value="1"/>
</dbReference>
<dbReference type="SUPFAM" id="SSF54534">
    <property type="entry name" value="FKBP-like"/>
    <property type="match status" value="1"/>
</dbReference>
<dbReference type="PROSITE" id="PS50059">
    <property type="entry name" value="FKBP_PPIASE"/>
    <property type="match status" value="1"/>
</dbReference>
<dbReference type="GO" id="GO:0003755">
    <property type="term" value="F:peptidyl-prolyl cis-trans isomerase activity"/>
    <property type="evidence" value="ECO:0007669"/>
    <property type="project" value="UniProtKB-UniRule"/>
</dbReference>
<evidence type="ECO:0000256" key="2">
    <source>
        <dbReference type="ARBA" id="ARBA00004496"/>
    </source>
</evidence>
<dbReference type="Gene3D" id="2.40.10.330">
    <property type="match status" value="1"/>
</dbReference>
<comment type="similarity">
    <text evidence="3 10">Belongs to the FKBP-type PPIase family.</text>
</comment>
<dbReference type="InterPro" id="IPR001179">
    <property type="entry name" value="PPIase_FKBP_dom"/>
</dbReference>
<dbReference type="InterPro" id="IPR046357">
    <property type="entry name" value="PPIase_dom_sf"/>
</dbReference>
<evidence type="ECO:0000313" key="13">
    <source>
        <dbReference type="Proteomes" id="UP000576209"/>
    </source>
</evidence>
<reference evidence="12 13" key="1">
    <citation type="submission" date="2020-08" db="EMBL/GenBank/DDBJ databases">
        <title>Genomic Encyclopedia of Type Strains, Phase IV (KMG-IV): sequencing the most valuable type-strain genomes for metagenomic binning, comparative biology and taxonomic classification.</title>
        <authorList>
            <person name="Goeker M."/>
        </authorList>
    </citation>
    <scope>NUCLEOTIDE SEQUENCE [LARGE SCALE GENOMIC DNA]</scope>
    <source>
        <strain evidence="12 13">DSM 105137</strain>
    </source>
</reference>
<keyword evidence="7 9" id="KW-0413">Isomerase</keyword>
<sequence length="169" mass="18879">MTIDDHAIVTMTYEVRDGGPSGTLLERMDVNYPFKFMFGTGRMLPAWERRIFGLKSGMGFSFLLAPDDAYGKVSPDHVLEAPISIFYNEREQIEPGLLERGQYITLTDSNGKAVNAKVIDWDDKIVTLDANHALAGKTLFFSGAILNVREATVDELVRKQYIEEGGVRS</sequence>
<evidence type="ECO:0000256" key="1">
    <source>
        <dbReference type="ARBA" id="ARBA00000971"/>
    </source>
</evidence>
<evidence type="ECO:0000256" key="9">
    <source>
        <dbReference type="PROSITE-ProRule" id="PRU00277"/>
    </source>
</evidence>
<keyword evidence="13" id="KW-1185">Reference proteome</keyword>
<dbReference type="Gene3D" id="3.10.50.40">
    <property type="match status" value="1"/>
</dbReference>
<comment type="caution">
    <text evidence="12">The sequence shown here is derived from an EMBL/GenBank/DDBJ whole genome shotgun (WGS) entry which is preliminary data.</text>
</comment>
<proteinExistence type="inferred from homology"/>
<name>A0A840E7Y3_9BACT</name>
<evidence type="ECO:0000256" key="6">
    <source>
        <dbReference type="ARBA" id="ARBA00023186"/>
    </source>
</evidence>
<evidence type="ECO:0000256" key="10">
    <source>
        <dbReference type="RuleBase" id="RU003915"/>
    </source>
</evidence>
<dbReference type="PANTHER" id="PTHR47861:SF3">
    <property type="entry name" value="FKBP-TYPE PEPTIDYL-PROLYL CIS-TRANS ISOMERASE SLYD"/>
    <property type="match status" value="1"/>
</dbReference>
<dbReference type="GO" id="GO:0042026">
    <property type="term" value="P:protein refolding"/>
    <property type="evidence" value="ECO:0007669"/>
    <property type="project" value="UniProtKB-ARBA"/>
</dbReference>
<evidence type="ECO:0000259" key="11">
    <source>
        <dbReference type="PROSITE" id="PS50059"/>
    </source>
</evidence>
<evidence type="ECO:0000256" key="8">
    <source>
        <dbReference type="ARBA" id="ARBA00037071"/>
    </source>
</evidence>
<comment type="function">
    <text evidence="8">Also involved in hydrogenase metallocenter assembly, probably by participating in the nickel insertion step. This function in hydrogenase biosynthesis requires chaperone activity and the presence of the metal-binding domain, but not PPIase activity.</text>
</comment>
<organism evidence="12 13">
    <name type="scientific">Neolewinella aquimaris</name>
    <dbReference type="NCBI Taxonomy" id="1835722"/>
    <lineage>
        <taxon>Bacteria</taxon>
        <taxon>Pseudomonadati</taxon>
        <taxon>Bacteroidota</taxon>
        <taxon>Saprospiria</taxon>
        <taxon>Saprospirales</taxon>
        <taxon>Lewinellaceae</taxon>
        <taxon>Neolewinella</taxon>
    </lineage>
</organism>
<comment type="subcellular location">
    <subcellularLocation>
        <location evidence="2">Cytoplasm</location>
    </subcellularLocation>
</comment>
<dbReference type="EC" id="5.2.1.8" evidence="10"/>